<evidence type="ECO:0000313" key="2">
    <source>
        <dbReference type="EnsemblMetazoa" id="PPA34995.1"/>
    </source>
</evidence>
<evidence type="ECO:0000313" key="3">
    <source>
        <dbReference type="Proteomes" id="UP000005239"/>
    </source>
</evidence>
<feature type="region of interest" description="Disordered" evidence="1">
    <location>
        <begin position="1"/>
        <end position="101"/>
    </location>
</feature>
<feature type="region of interest" description="Disordered" evidence="1">
    <location>
        <begin position="533"/>
        <end position="577"/>
    </location>
</feature>
<feature type="compositionally biased region" description="Basic and acidic residues" evidence="1">
    <location>
        <begin position="1"/>
        <end position="44"/>
    </location>
</feature>
<protein>
    <submittedName>
        <fullName evidence="2">Uncharacterized protein</fullName>
    </submittedName>
</protein>
<name>A0A2A6C6S9_PRIPA</name>
<feature type="compositionally biased region" description="Gly residues" evidence="1">
    <location>
        <begin position="266"/>
        <end position="275"/>
    </location>
</feature>
<reference evidence="2" key="2">
    <citation type="submission" date="2022-06" db="UniProtKB">
        <authorList>
            <consortium name="EnsemblMetazoa"/>
        </authorList>
    </citation>
    <scope>IDENTIFICATION</scope>
    <source>
        <strain evidence="2">PS312</strain>
    </source>
</reference>
<accession>A0A2A6C6S9</accession>
<accession>A0A8R1UL55</accession>
<dbReference type="EnsemblMetazoa" id="PPA34995.1">
    <property type="protein sequence ID" value="PPA34995.1"/>
    <property type="gene ID" value="WBGene00273364"/>
</dbReference>
<feature type="region of interest" description="Disordered" evidence="1">
    <location>
        <begin position="438"/>
        <end position="519"/>
    </location>
</feature>
<organism evidence="2 3">
    <name type="scientific">Pristionchus pacificus</name>
    <name type="common">Parasitic nematode worm</name>
    <dbReference type="NCBI Taxonomy" id="54126"/>
    <lineage>
        <taxon>Eukaryota</taxon>
        <taxon>Metazoa</taxon>
        <taxon>Ecdysozoa</taxon>
        <taxon>Nematoda</taxon>
        <taxon>Chromadorea</taxon>
        <taxon>Rhabditida</taxon>
        <taxon>Rhabditina</taxon>
        <taxon>Diplogasteromorpha</taxon>
        <taxon>Diplogasteroidea</taxon>
        <taxon>Neodiplogasteridae</taxon>
        <taxon>Pristionchus</taxon>
    </lineage>
</organism>
<proteinExistence type="predicted"/>
<reference evidence="3" key="1">
    <citation type="journal article" date="2008" name="Nat. Genet.">
        <title>The Pristionchus pacificus genome provides a unique perspective on nematode lifestyle and parasitism.</title>
        <authorList>
            <person name="Dieterich C."/>
            <person name="Clifton S.W."/>
            <person name="Schuster L.N."/>
            <person name="Chinwalla A."/>
            <person name="Delehaunty K."/>
            <person name="Dinkelacker I."/>
            <person name="Fulton L."/>
            <person name="Fulton R."/>
            <person name="Godfrey J."/>
            <person name="Minx P."/>
            <person name="Mitreva M."/>
            <person name="Roeseler W."/>
            <person name="Tian H."/>
            <person name="Witte H."/>
            <person name="Yang S.P."/>
            <person name="Wilson R.K."/>
            <person name="Sommer R.J."/>
        </authorList>
    </citation>
    <scope>NUCLEOTIDE SEQUENCE [LARGE SCALE GENOMIC DNA]</scope>
    <source>
        <strain evidence="3">PS312</strain>
    </source>
</reference>
<feature type="compositionally biased region" description="Low complexity" evidence="1">
    <location>
        <begin position="533"/>
        <end position="548"/>
    </location>
</feature>
<dbReference type="Proteomes" id="UP000005239">
    <property type="component" value="Unassembled WGS sequence"/>
</dbReference>
<gene>
    <name evidence="2" type="primary">WBGene00273364</name>
</gene>
<keyword evidence="3" id="KW-1185">Reference proteome</keyword>
<sequence length="654" mass="70512">MRESESLRWEEKLLDTPREVRKSGREGGKSEDEAEEHRSFRQDDVSEMSHFYRNSPVSGFTGHVPGARFTVGRRALKTPGREDRDRARADSEAKESNGLNHSISSEELVAIPPLPLSRSEFALNQIPYQPDYSQDFHPYYVAMNQGPGGGGGGGQPPQGLPYLNGQPMMYPGVGYAGMGASYGNLPAAYQDSLNYTIGYNQHAMPMRVPRGDPTEFEYYQGQGGGGGEQQAAMRYGDAGEAYSSTHEYSGSRQQGQINQRASAVGGERGGGGGQGANVEMKRRSQSMPRRRPDGVPPLKDPFEGLDGGVYSKGEVTENLLERAIGHEWVQLLDVVATGTPEGHRASSGQLYVYADHTVYWRSIYNRNLQERRMLAMRGEPADDISEEDRARRAAQLEEENDRIPAAGYSGHIPRFRRIGVGKSFNAAAREAKKEFIEDKMNRTSDGSDFDLSRASLGRPSRIDQQHQKFDASTGRPIEAGGPGGVSPGAQGTQRQNGAGGGPNDHAAANSTHNNSSASNKPMYLPYMYAPQAGQAPGASGASGAPSAPITKPAPTVASGGRFGSGVAAPNGADRGAHFRDDASSIEQLGASVGKVVVSQDGLFANSLIRRADGSVLDITPPGILREDEEDRDKKTVTYEAQTPFGESVRATRRE</sequence>
<feature type="compositionally biased region" description="Basic and acidic residues" evidence="1">
    <location>
        <begin position="460"/>
        <end position="469"/>
    </location>
</feature>
<feature type="compositionally biased region" description="Basic and acidic residues" evidence="1">
    <location>
        <begin position="79"/>
        <end position="95"/>
    </location>
</feature>
<feature type="region of interest" description="Disordered" evidence="1">
    <location>
        <begin position="621"/>
        <end position="654"/>
    </location>
</feature>
<dbReference type="AlphaFoldDB" id="A0A2A6C6S9"/>
<evidence type="ECO:0000256" key="1">
    <source>
        <dbReference type="SAM" id="MobiDB-lite"/>
    </source>
</evidence>
<feature type="compositionally biased region" description="Low complexity" evidence="1">
    <location>
        <begin position="505"/>
        <end position="519"/>
    </location>
</feature>
<feature type="region of interest" description="Disordered" evidence="1">
    <location>
        <begin position="262"/>
        <end position="306"/>
    </location>
</feature>